<evidence type="ECO:0000256" key="7">
    <source>
        <dbReference type="ARBA" id="ARBA00023136"/>
    </source>
</evidence>
<evidence type="ECO:0000256" key="5">
    <source>
        <dbReference type="ARBA" id="ARBA00022692"/>
    </source>
</evidence>
<reference evidence="10" key="1">
    <citation type="submission" date="2022-12" db="EMBL/GenBank/DDBJ databases">
        <title>Description and comparative metabolic analysis of Aerococcus sp. nov., isolated from the feces of a pig.</title>
        <authorList>
            <person name="Chang Y.-H."/>
        </authorList>
    </citation>
    <scope>NUCLEOTIDE SEQUENCE</scope>
    <source>
        <strain evidence="10">YH-aer222</strain>
    </source>
</reference>
<dbReference type="PANTHER" id="PTHR38438">
    <property type="entry name" value="RIBOFLAVIN TRANSPORTER RIBU"/>
    <property type="match status" value="1"/>
</dbReference>
<keyword evidence="4 8" id="KW-1003">Cell membrane</keyword>
<keyword evidence="3 8" id="KW-0813">Transport</keyword>
<evidence type="ECO:0000313" key="11">
    <source>
        <dbReference type="Proteomes" id="UP001146670"/>
    </source>
</evidence>
<keyword evidence="6 9" id="KW-1133">Transmembrane helix</keyword>
<evidence type="ECO:0000256" key="9">
    <source>
        <dbReference type="SAM" id="Phobius"/>
    </source>
</evidence>
<feature type="transmembrane region" description="Helical" evidence="9">
    <location>
        <begin position="163"/>
        <end position="187"/>
    </location>
</feature>
<evidence type="ECO:0000256" key="4">
    <source>
        <dbReference type="ARBA" id="ARBA00022475"/>
    </source>
</evidence>
<gene>
    <name evidence="10" type="ORF">OW157_05105</name>
</gene>
<keyword evidence="5 9" id="KW-0812">Transmembrane</keyword>
<feature type="transmembrane region" description="Helical" evidence="9">
    <location>
        <begin position="123"/>
        <end position="151"/>
    </location>
</feature>
<evidence type="ECO:0000256" key="1">
    <source>
        <dbReference type="ARBA" id="ARBA00004651"/>
    </source>
</evidence>
<dbReference type="AlphaFoldDB" id="A0A9X3FWR9"/>
<feature type="transmembrane region" description="Helical" evidence="9">
    <location>
        <begin position="44"/>
        <end position="63"/>
    </location>
</feature>
<feature type="transmembrane region" description="Helical" evidence="9">
    <location>
        <begin position="75"/>
        <end position="99"/>
    </location>
</feature>
<evidence type="ECO:0000256" key="3">
    <source>
        <dbReference type="ARBA" id="ARBA00022448"/>
    </source>
</evidence>
<dbReference type="GO" id="GO:0005886">
    <property type="term" value="C:plasma membrane"/>
    <property type="evidence" value="ECO:0007669"/>
    <property type="project" value="UniProtKB-SubCell"/>
</dbReference>
<dbReference type="PANTHER" id="PTHR38438:SF1">
    <property type="entry name" value="RIBOFLAVIN TRANSPORTER RIBU"/>
    <property type="match status" value="1"/>
</dbReference>
<evidence type="ECO:0000256" key="2">
    <source>
        <dbReference type="ARBA" id="ARBA00005540"/>
    </source>
</evidence>
<dbReference type="Gene3D" id="1.10.1760.20">
    <property type="match status" value="1"/>
</dbReference>
<organism evidence="10 11">
    <name type="scientific">Aerococcus kribbianus</name>
    <dbReference type="NCBI Taxonomy" id="2999064"/>
    <lineage>
        <taxon>Bacteria</taxon>
        <taxon>Bacillati</taxon>
        <taxon>Bacillota</taxon>
        <taxon>Bacilli</taxon>
        <taxon>Lactobacillales</taxon>
        <taxon>Aerococcaceae</taxon>
        <taxon>Aerococcus</taxon>
    </lineage>
</organism>
<sequence length="208" mass="23146">MSKKTQHLLLATVMGTLSYILMYFSFPVMPALPFLKVDFADIPIILVAMVQGPIGALMSAVLSRGLHYLFTGGEMGIPIGDIASLIASLAYVLPIYWILKKPLQGKAMTQNLIDHEISWGRKLLAYLSGTLSMAVIMTVLNYFIITPLYIYMMNFPIDDMRAYIIYGVLPFNLLKGVIVSILGHVVVVKVLPQLLAKFGVANWQEHRV</sequence>
<keyword evidence="11" id="KW-1185">Reference proteome</keyword>
<proteinExistence type="inferred from homology"/>
<dbReference type="InterPro" id="IPR024529">
    <property type="entry name" value="ECF_trnsprt_substrate-spec"/>
</dbReference>
<comment type="similarity">
    <text evidence="2 8">Belongs to the prokaryotic riboflavin transporter (P-RFT) (TC 2.A.87) family.</text>
</comment>
<dbReference type="RefSeq" id="WP_268752278.1">
    <property type="nucleotide sequence ID" value="NZ_JAPRFQ010000002.1"/>
</dbReference>
<comment type="caution">
    <text evidence="10">The sequence shown here is derived from an EMBL/GenBank/DDBJ whole genome shotgun (WGS) entry which is preliminary data.</text>
</comment>
<dbReference type="GO" id="GO:0032217">
    <property type="term" value="F:riboflavin transmembrane transporter activity"/>
    <property type="evidence" value="ECO:0007669"/>
    <property type="project" value="UniProtKB-UniRule"/>
</dbReference>
<name>A0A9X3FWR9_9LACT</name>
<comment type="subcellular location">
    <subcellularLocation>
        <location evidence="1">Cell membrane</location>
        <topology evidence="1">Multi-pass membrane protein</topology>
    </subcellularLocation>
</comment>
<evidence type="ECO:0000256" key="6">
    <source>
        <dbReference type="ARBA" id="ARBA00022989"/>
    </source>
</evidence>
<accession>A0A9X3FWR9</accession>
<dbReference type="EMBL" id="JAPRFR010000002">
    <property type="protein sequence ID" value="MCZ0725947.1"/>
    <property type="molecule type" value="Genomic_DNA"/>
</dbReference>
<comment type="function">
    <text evidence="8">Probably a riboflavin-binding protein that interacts with the energy-coupling factor (ECF) ABC-transporter complex.</text>
</comment>
<evidence type="ECO:0000256" key="8">
    <source>
        <dbReference type="PIRNR" id="PIRNR037778"/>
    </source>
</evidence>
<dbReference type="InterPro" id="IPR025720">
    <property type="entry name" value="RibU"/>
</dbReference>
<keyword evidence="7 8" id="KW-0472">Membrane</keyword>
<evidence type="ECO:0000313" key="10">
    <source>
        <dbReference type="EMBL" id="MCZ0725947.1"/>
    </source>
</evidence>
<protein>
    <recommendedName>
        <fullName evidence="8">Riboflavin transporter</fullName>
    </recommendedName>
</protein>
<dbReference type="PIRSF" id="PIRSF037778">
    <property type="entry name" value="UCP037778_transp_RibU"/>
    <property type="match status" value="1"/>
</dbReference>
<feature type="transmembrane region" description="Helical" evidence="9">
    <location>
        <begin position="7"/>
        <end position="24"/>
    </location>
</feature>
<dbReference type="Proteomes" id="UP001146670">
    <property type="component" value="Unassembled WGS sequence"/>
</dbReference>
<dbReference type="Pfam" id="PF12822">
    <property type="entry name" value="ECF_trnsprt"/>
    <property type="match status" value="1"/>
</dbReference>